<dbReference type="RefSeq" id="WP_413267205.1">
    <property type="nucleotide sequence ID" value="NZ_JBHFNR010000259.1"/>
</dbReference>
<keyword evidence="4" id="KW-0560">Oxidoreductase</keyword>
<evidence type="ECO:0000256" key="2">
    <source>
        <dbReference type="ARBA" id="ARBA00022630"/>
    </source>
</evidence>
<proteinExistence type="inferred from homology"/>
<gene>
    <name evidence="8" type="ORF">ACE1CI_32135</name>
</gene>
<keyword evidence="2" id="KW-0285">Flavoprotein</keyword>
<evidence type="ECO:0000256" key="1">
    <source>
        <dbReference type="ARBA" id="ARBA00010790"/>
    </source>
</evidence>
<evidence type="ECO:0000313" key="9">
    <source>
        <dbReference type="Proteomes" id="UP001576784"/>
    </source>
</evidence>
<organism evidence="8 9">
    <name type="scientific">Floridaenema flaviceps BLCC-F50</name>
    <dbReference type="NCBI Taxonomy" id="3153642"/>
    <lineage>
        <taxon>Bacteria</taxon>
        <taxon>Bacillati</taxon>
        <taxon>Cyanobacteriota</taxon>
        <taxon>Cyanophyceae</taxon>
        <taxon>Oscillatoriophycideae</taxon>
        <taxon>Aerosakkonematales</taxon>
        <taxon>Aerosakkonemataceae</taxon>
        <taxon>Floridanema</taxon>
        <taxon>Floridanema flaviceps</taxon>
    </lineage>
</organism>
<dbReference type="InterPro" id="IPR007867">
    <property type="entry name" value="GMC_OxRtase_C"/>
</dbReference>
<dbReference type="InterPro" id="IPR000172">
    <property type="entry name" value="GMC_OxRdtase_N"/>
</dbReference>
<dbReference type="Gene3D" id="3.50.50.60">
    <property type="entry name" value="FAD/NAD(P)-binding domain"/>
    <property type="match status" value="2"/>
</dbReference>
<evidence type="ECO:0000256" key="3">
    <source>
        <dbReference type="ARBA" id="ARBA00022827"/>
    </source>
</evidence>
<feature type="region of interest" description="Disordered" evidence="5">
    <location>
        <begin position="137"/>
        <end position="156"/>
    </location>
</feature>
<feature type="domain" description="Glucose-methanol-choline oxidoreductase N-terminal" evidence="6">
    <location>
        <begin position="181"/>
        <end position="307"/>
    </location>
</feature>
<evidence type="ECO:0000259" key="6">
    <source>
        <dbReference type="Pfam" id="PF00732"/>
    </source>
</evidence>
<dbReference type="PANTHER" id="PTHR46056">
    <property type="entry name" value="LONG-CHAIN-ALCOHOL OXIDASE"/>
    <property type="match status" value="1"/>
</dbReference>
<dbReference type="Proteomes" id="UP001576784">
    <property type="component" value="Unassembled WGS sequence"/>
</dbReference>
<evidence type="ECO:0000259" key="7">
    <source>
        <dbReference type="Pfam" id="PF05199"/>
    </source>
</evidence>
<dbReference type="SUPFAM" id="SSF51905">
    <property type="entry name" value="FAD/NAD(P)-binding domain"/>
    <property type="match status" value="1"/>
</dbReference>
<comment type="caution">
    <text evidence="8">The sequence shown here is derived from an EMBL/GenBank/DDBJ whole genome shotgun (WGS) entry which is preliminary data.</text>
</comment>
<protein>
    <submittedName>
        <fullName evidence="8">GMC oxidoreductase</fullName>
    </submittedName>
</protein>
<dbReference type="Pfam" id="PF00732">
    <property type="entry name" value="GMC_oxred_N"/>
    <property type="match status" value="1"/>
</dbReference>
<keyword evidence="3" id="KW-0274">FAD</keyword>
<comment type="similarity">
    <text evidence="1">Belongs to the GMC oxidoreductase family.</text>
</comment>
<reference evidence="8 9" key="1">
    <citation type="submission" date="2024-09" db="EMBL/GenBank/DDBJ databases">
        <title>Floridaenema gen nov. (Aerosakkonemataceae, Aerosakkonematales ord. nov., Cyanobacteria) from benthic tropical and subtropical fresh waters, with the description of four new species.</title>
        <authorList>
            <person name="Moretto J.A."/>
            <person name="Berthold D.E."/>
            <person name="Lefler F.W."/>
            <person name="Huang I.-S."/>
            <person name="Laughinghouse H. IV."/>
        </authorList>
    </citation>
    <scope>NUCLEOTIDE SEQUENCE [LARGE SCALE GENOMIC DNA]</scope>
    <source>
        <strain evidence="8 9">BLCC-F50</strain>
    </source>
</reference>
<dbReference type="Pfam" id="PF05199">
    <property type="entry name" value="GMC_oxred_C"/>
    <property type="match status" value="1"/>
</dbReference>
<keyword evidence="9" id="KW-1185">Reference proteome</keyword>
<dbReference type="EMBL" id="JBHFNR010000259">
    <property type="protein sequence ID" value="MFB2897593.1"/>
    <property type="molecule type" value="Genomic_DNA"/>
</dbReference>
<feature type="domain" description="Glucose-methanol-choline oxidoreductase C-terminal" evidence="7">
    <location>
        <begin position="416"/>
        <end position="516"/>
    </location>
</feature>
<dbReference type="PANTHER" id="PTHR46056:SF12">
    <property type="entry name" value="LONG-CHAIN-ALCOHOL OXIDASE"/>
    <property type="match status" value="1"/>
</dbReference>
<evidence type="ECO:0000256" key="5">
    <source>
        <dbReference type="SAM" id="MobiDB-lite"/>
    </source>
</evidence>
<evidence type="ECO:0000313" key="8">
    <source>
        <dbReference type="EMBL" id="MFB2897593.1"/>
    </source>
</evidence>
<sequence>MMTITEHYDVIVIGTGAGGGTLVHRLAPSGKKILVLERGQFLPREKANWSAAEVYAKERYHTHDQWYDKDGHSFRPQMSYWVGGNTKVYGAALLPLRERDFEAVLHKDGISPEWPLKYSDFAPYYFQAEQLYNVHGEQGVDPTEPSRQNPYPHPPVSQEPRMQEIFDGLKQQGLQPFPLPLGIKLNQSNPNQSECIRCDSCDGFPCLVRGKADAEVNGINPALTYANVTLKTGAKVLRLHTSESGREVTGVETEIENQTYLFKGDIVVAACGSINSAVLLLRSANDRHPRGLANRSDQVGRNYMKHLTTAMVALTTKKNPSVYQKTIAVSDFYWGEEGFPYPMGFIQNTGNVLPDMIPAEAPSLLASLLKFVPKVDLNLNPQYQLAADHSVGWWFQTEDLPNPINRVRVVGEQIHLDYTPNNTEARDRLIHRWTKILRAIDQGDRLIPFSLYPRNNTPIQVMAHQCGTCRFGEDPDSAVLDLNCRTHEIENLYVVDGSFFPSIAAVNPTLTIIANALRVGDHLLDRLK</sequence>
<name>A0ABV4Y0T5_9CYAN</name>
<accession>A0ABV4Y0T5</accession>
<evidence type="ECO:0000256" key="4">
    <source>
        <dbReference type="ARBA" id="ARBA00023002"/>
    </source>
</evidence>
<dbReference type="InterPro" id="IPR036188">
    <property type="entry name" value="FAD/NAD-bd_sf"/>
</dbReference>